<dbReference type="OrthoDB" id="69432at2"/>
<reference evidence="2" key="1">
    <citation type="submission" date="2017-11" db="EMBL/GenBank/DDBJ databases">
        <title>The complete genome sequence of Sphingopyxis pomeranensis sp. nov. strain WS5A3p.</title>
        <authorList>
            <person name="Kaminski M.A."/>
        </authorList>
    </citation>
    <scope>NUCLEOTIDE SEQUENCE [LARGE SCALE GENOMIC DNA]</scope>
    <source>
        <strain evidence="2">WS5A3p</strain>
    </source>
</reference>
<evidence type="ECO:0000313" key="2">
    <source>
        <dbReference type="Proteomes" id="UP000238954"/>
    </source>
</evidence>
<dbReference type="Pfam" id="PF18950">
    <property type="entry name" value="DUF5694"/>
    <property type="match status" value="1"/>
</dbReference>
<protein>
    <submittedName>
        <fullName evidence="1">Uncharacterized protein</fullName>
    </submittedName>
</protein>
<proteinExistence type="predicted"/>
<dbReference type="RefSeq" id="WP_106000224.1">
    <property type="nucleotide sequence ID" value="NZ_CM009578.1"/>
</dbReference>
<dbReference type="AlphaFoldDB" id="A0A2S8B3D2"/>
<accession>A0A2S8B3D2</accession>
<evidence type="ECO:0000313" key="1">
    <source>
        <dbReference type="EMBL" id="PQM26853.1"/>
    </source>
</evidence>
<name>A0A2S8B3D2_9SPHN</name>
<gene>
    <name evidence="1" type="ORF">CVO77_17890</name>
</gene>
<organism evidence="1 2">
    <name type="scientific">Sphingopyxis lindanitolerans</name>
    <dbReference type="NCBI Taxonomy" id="2054227"/>
    <lineage>
        <taxon>Bacteria</taxon>
        <taxon>Pseudomonadati</taxon>
        <taxon>Pseudomonadota</taxon>
        <taxon>Alphaproteobacteria</taxon>
        <taxon>Sphingomonadales</taxon>
        <taxon>Sphingomonadaceae</taxon>
        <taxon>Sphingopyxis</taxon>
    </lineage>
</organism>
<dbReference type="Proteomes" id="UP000238954">
    <property type="component" value="Chromosome"/>
</dbReference>
<sequence length="353" mass="37858">MSLFAALLFVAGTNAPPPYAPSFDPAALKAGTAGELLVLGTPHLSGLPDGFSAVSLDPLLARLAAWKPRIITIEGVSGPDCDMLLSYKPLYPDVYDTYCWDPEPARKATGLDVPAATAEAGRLLAAWPANPAAAERRHLAAVFLAGGEQASALVQWLRLPTAERHAGDGLDAALTERLDTLTTRRNENFLIASTLAARLGLERVYSVDDHSADATTAWLNDDAGFNAALQRIWNNPVAKERAAADKALEAKLDGAGLLDLYRAYNSPATARVAYDSDFGAALADATPQNYGRRYVGWWETRNLRMAANIRAAMAAQPGARTLSIVGASHKGYFEAYLNRMHDVRLADAETILK</sequence>
<keyword evidence="2" id="KW-1185">Reference proteome</keyword>
<dbReference type="InterPro" id="IPR043749">
    <property type="entry name" value="DUF5694"/>
</dbReference>
<dbReference type="EMBL" id="PHFW01000003">
    <property type="protein sequence ID" value="PQM26853.1"/>
    <property type="molecule type" value="Genomic_DNA"/>
</dbReference>
<comment type="caution">
    <text evidence="1">The sequence shown here is derived from an EMBL/GenBank/DDBJ whole genome shotgun (WGS) entry which is preliminary data.</text>
</comment>